<dbReference type="SUPFAM" id="SSF56935">
    <property type="entry name" value="Porins"/>
    <property type="match status" value="1"/>
</dbReference>
<evidence type="ECO:0000256" key="10">
    <source>
        <dbReference type="ARBA" id="ARBA00023237"/>
    </source>
</evidence>
<evidence type="ECO:0000256" key="13">
    <source>
        <dbReference type="SAM" id="SignalP"/>
    </source>
</evidence>
<dbReference type="InterPro" id="IPR012910">
    <property type="entry name" value="Plug_dom"/>
</dbReference>
<evidence type="ECO:0000256" key="7">
    <source>
        <dbReference type="ARBA" id="ARBA00023065"/>
    </source>
</evidence>
<dbReference type="EMBL" id="CP096040">
    <property type="protein sequence ID" value="USQ94753.1"/>
    <property type="molecule type" value="Genomic_DNA"/>
</dbReference>
<dbReference type="Proteomes" id="UP001057520">
    <property type="component" value="Chromosome"/>
</dbReference>
<evidence type="ECO:0000256" key="2">
    <source>
        <dbReference type="ARBA" id="ARBA00022448"/>
    </source>
</evidence>
<comment type="subcellular location">
    <subcellularLocation>
        <location evidence="1 11">Cell outer membrane</location>
        <topology evidence="1 11">Multi-pass membrane protein</topology>
    </subcellularLocation>
</comment>
<keyword evidence="8 12" id="KW-0798">TonB box</keyword>
<keyword evidence="6" id="KW-0408">Iron</keyword>
<keyword evidence="7" id="KW-0406">Ion transport</keyword>
<feature type="domain" description="TonB-dependent receptor-like beta-barrel" evidence="14">
    <location>
        <begin position="293"/>
        <end position="708"/>
    </location>
</feature>
<accession>A0ABY4ZQ86</accession>
<feature type="domain" description="TonB-dependent receptor plug" evidence="15">
    <location>
        <begin position="54"/>
        <end position="155"/>
    </location>
</feature>
<dbReference type="InterPro" id="IPR036942">
    <property type="entry name" value="Beta-barrel_TonB_sf"/>
</dbReference>
<evidence type="ECO:0000256" key="5">
    <source>
        <dbReference type="ARBA" id="ARBA00022692"/>
    </source>
</evidence>
<evidence type="ECO:0000256" key="9">
    <source>
        <dbReference type="ARBA" id="ARBA00023136"/>
    </source>
</evidence>
<sequence>MKQLKTVLALGASIGALSAGQALAQETKAQDTKAGEAMMITEVVVTAQKREEKLQEVPVAVSVVGEADLQRRNIGNIDQLKLVVPSFEATSFGVSVRGVGTSTFSTSIEPTVSTVLDGVVLGRPEMALGSFYDVARVEILRGPQGMLFGKNASAGLVSITTNAPKIGRLEAITNINAGQDGYNKSDVTVNLPLGDKAALRVGAFVNELDGVLTNKKDGRRFNGNDEWGTRAKLLWRPSDTVEVLITADYAKQDQSITWSPYKLNPTGVMGLTLAACGVKASPDNADLCIDGAQYKNRENYGFSAQVDWSLPGGLTLTSISAGRRDFDFSNGDSDSLPVNILNNNISNQDLRQVSQELRLASPTGGKLEYVAGLYYYRQKTNQVTDQTGTFGVSPVPIINSTINSLVDTESYAVFGQASYQLTDKLALIGGARLTRDKVSLDFRQFTRPGFFGINPTVTFDDTANHTNFSWKVGVQYQLAQRTMGYATVSRGYKGPGFNQTGVSNATTSQAVGPEIPTSYELGVKTTLLGGLAMLNLAAFSTKFEDYQAQTVDFTLTPPAFRTINAGELKTKGIEGDLTAVLAPGLLVTASAAYIDAQYGTFAPISCDPVTTPSGCVLIAPGLYGFNASGKALSGVSKWKTSLAAVYERSIGHGLQVNASADYGWRDGYNASATGDPNTAIKSYGILGGTVGIGAENDRWRLAVWGKNLTDKRFPSALFTTPFGGKGDYSQVLTGDAFRRYGVTLNLRY</sequence>
<comment type="similarity">
    <text evidence="11 12">Belongs to the TonB-dependent receptor family.</text>
</comment>
<dbReference type="Gene3D" id="2.40.170.20">
    <property type="entry name" value="TonB-dependent receptor, beta-barrel domain"/>
    <property type="match status" value="1"/>
</dbReference>
<name>A0ABY4ZQ86_9CAUL</name>
<keyword evidence="13" id="KW-0732">Signal</keyword>
<evidence type="ECO:0000256" key="6">
    <source>
        <dbReference type="ARBA" id="ARBA00023004"/>
    </source>
</evidence>
<evidence type="ECO:0000256" key="1">
    <source>
        <dbReference type="ARBA" id="ARBA00004571"/>
    </source>
</evidence>
<dbReference type="Pfam" id="PF07715">
    <property type="entry name" value="Plug"/>
    <property type="match status" value="1"/>
</dbReference>
<dbReference type="PROSITE" id="PS52016">
    <property type="entry name" value="TONB_DEPENDENT_REC_3"/>
    <property type="match status" value="1"/>
</dbReference>
<feature type="chain" id="PRO_5046761327" evidence="13">
    <location>
        <begin position="25"/>
        <end position="748"/>
    </location>
</feature>
<feature type="signal peptide" evidence="13">
    <location>
        <begin position="1"/>
        <end position="24"/>
    </location>
</feature>
<keyword evidence="9 11" id="KW-0472">Membrane</keyword>
<protein>
    <submittedName>
        <fullName evidence="16">TonB-dependent receptor</fullName>
    </submittedName>
</protein>
<organism evidence="16 17">
    <name type="scientific">Caulobacter segnis</name>
    <dbReference type="NCBI Taxonomy" id="88688"/>
    <lineage>
        <taxon>Bacteria</taxon>
        <taxon>Pseudomonadati</taxon>
        <taxon>Pseudomonadota</taxon>
        <taxon>Alphaproteobacteria</taxon>
        <taxon>Caulobacterales</taxon>
        <taxon>Caulobacteraceae</taxon>
        <taxon>Caulobacter</taxon>
    </lineage>
</organism>
<dbReference type="CDD" id="cd01347">
    <property type="entry name" value="ligand_gated_channel"/>
    <property type="match status" value="1"/>
</dbReference>
<dbReference type="PANTHER" id="PTHR32552:SF81">
    <property type="entry name" value="TONB-DEPENDENT OUTER MEMBRANE RECEPTOR"/>
    <property type="match status" value="1"/>
</dbReference>
<keyword evidence="4" id="KW-0410">Iron transport</keyword>
<keyword evidence="2 11" id="KW-0813">Transport</keyword>
<proteinExistence type="inferred from homology"/>
<evidence type="ECO:0000256" key="11">
    <source>
        <dbReference type="PROSITE-ProRule" id="PRU01360"/>
    </source>
</evidence>
<evidence type="ECO:0000256" key="3">
    <source>
        <dbReference type="ARBA" id="ARBA00022452"/>
    </source>
</evidence>
<evidence type="ECO:0000313" key="17">
    <source>
        <dbReference type="Proteomes" id="UP001057520"/>
    </source>
</evidence>
<evidence type="ECO:0000259" key="15">
    <source>
        <dbReference type="Pfam" id="PF07715"/>
    </source>
</evidence>
<keyword evidence="3 11" id="KW-1134">Transmembrane beta strand</keyword>
<keyword evidence="5 11" id="KW-0812">Transmembrane</keyword>
<evidence type="ECO:0000313" key="16">
    <source>
        <dbReference type="EMBL" id="USQ94753.1"/>
    </source>
</evidence>
<keyword evidence="16" id="KW-0675">Receptor</keyword>
<dbReference type="Pfam" id="PF00593">
    <property type="entry name" value="TonB_dep_Rec_b-barrel"/>
    <property type="match status" value="1"/>
</dbReference>
<reference evidence="16 17" key="1">
    <citation type="submission" date="2022-04" db="EMBL/GenBank/DDBJ databases">
        <title>Genome sequence of soybean root-associated Caulobacter segnis RL271.</title>
        <authorList>
            <person name="Longley R."/>
            <person name="Bonito G."/>
            <person name="Trigodet F."/>
            <person name="Crosson S."/>
            <person name="Fiebig A."/>
        </authorList>
    </citation>
    <scope>NUCLEOTIDE SEQUENCE [LARGE SCALE GENOMIC DNA]</scope>
    <source>
        <strain evidence="16 17">RL271</strain>
    </source>
</reference>
<evidence type="ECO:0000256" key="12">
    <source>
        <dbReference type="RuleBase" id="RU003357"/>
    </source>
</evidence>
<gene>
    <name evidence="16" type="ORF">MZV50_19575</name>
</gene>
<dbReference type="InterPro" id="IPR039426">
    <property type="entry name" value="TonB-dep_rcpt-like"/>
</dbReference>
<dbReference type="PANTHER" id="PTHR32552">
    <property type="entry name" value="FERRICHROME IRON RECEPTOR-RELATED"/>
    <property type="match status" value="1"/>
</dbReference>
<keyword evidence="17" id="KW-1185">Reference proteome</keyword>
<evidence type="ECO:0000259" key="14">
    <source>
        <dbReference type="Pfam" id="PF00593"/>
    </source>
</evidence>
<keyword evidence="10 11" id="KW-0998">Cell outer membrane</keyword>
<evidence type="ECO:0000256" key="4">
    <source>
        <dbReference type="ARBA" id="ARBA00022496"/>
    </source>
</evidence>
<dbReference type="InterPro" id="IPR000531">
    <property type="entry name" value="Beta-barrel_TonB"/>
</dbReference>
<evidence type="ECO:0000256" key="8">
    <source>
        <dbReference type="ARBA" id="ARBA00023077"/>
    </source>
</evidence>